<gene>
    <name evidence="3" type="primary">HCN4</name>
    <name evidence="3" type="ORF">AOXY_G6922</name>
</gene>
<keyword evidence="1" id="KW-0472">Membrane</keyword>
<dbReference type="GO" id="GO:0098855">
    <property type="term" value="C:HCN channel complex"/>
    <property type="evidence" value="ECO:0007669"/>
    <property type="project" value="TreeGrafter"/>
</dbReference>
<sequence length="259" mass="29830">VFRALCHMMTLSYGTTGIPRGLSDIWVVIISMLIGAVMYALLLASLTSLLTNSEASKQVYDIKCNLCKEYMRCHRLPSDIRHRVMDYLESSYQGKWFEEDAILMELSESLRQDVIIYNCQRLVSNMPLFKDTDPNFITAMLDKLQFEMYQTNDVIIRNGALGNRMFFIDKGTVLVESANLMCQLRDGDFFGELCLITGGRRRASVKALTPCRLYSLSVTCYRNVLQLYPEVKHHIEEVAYKRLQTQDDRRLHPQTIPAT</sequence>
<dbReference type="PROSITE" id="PS50042">
    <property type="entry name" value="CNMP_BINDING_3"/>
    <property type="match status" value="1"/>
</dbReference>
<dbReference type="InterPro" id="IPR000595">
    <property type="entry name" value="cNMP-bd_dom"/>
</dbReference>
<evidence type="ECO:0000256" key="1">
    <source>
        <dbReference type="SAM" id="Phobius"/>
    </source>
</evidence>
<dbReference type="InterPro" id="IPR014710">
    <property type="entry name" value="RmlC-like_jellyroll"/>
</dbReference>
<dbReference type="EMBL" id="JAGXEW010000006">
    <property type="protein sequence ID" value="KAK1170143.1"/>
    <property type="molecule type" value="Genomic_DNA"/>
</dbReference>
<dbReference type="InterPro" id="IPR018490">
    <property type="entry name" value="cNMP-bd_dom_sf"/>
</dbReference>
<comment type="caution">
    <text evidence="3">The sequence shown here is derived from an EMBL/GenBank/DDBJ whole genome shotgun (WGS) entry which is preliminary data.</text>
</comment>
<dbReference type="PANTHER" id="PTHR45689">
    <property type="entry name" value="I[[H]] CHANNEL, ISOFORM E"/>
    <property type="match status" value="1"/>
</dbReference>
<dbReference type="Gene3D" id="1.10.287.630">
    <property type="entry name" value="Helix hairpin bin"/>
    <property type="match status" value="1"/>
</dbReference>
<dbReference type="PROSITE" id="PS00888">
    <property type="entry name" value="CNMP_BINDING_1"/>
    <property type="match status" value="1"/>
</dbReference>
<dbReference type="CDD" id="cd00038">
    <property type="entry name" value="CAP_ED"/>
    <property type="match status" value="1"/>
</dbReference>
<dbReference type="GO" id="GO:0030424">
    <property type="term" value="C:axon"/>
    <property type="evidence" value="ECO:0007669"/>
    <property type="project" value="TreeGrafter"/>
</dbReference>
<keyword evidence="1" id="KW-1133">Transmembrane helix</keyword>
<keyword evidence="4" id="KW-1185">Reference proteome</keyword>
<dbReference type="GO" id="GO:0005249">
    <property type="term" value="F:voltage-gated potassium channel activity"/>
    <property type="evidence" value="ECO:0007669"/>
    <property type="project" value="TreeGrafter"/>
</dbReference>
<feature type="non-terminal residue" evidence="3">
    <location>
        <position position="259"/>
    </location>
</feature>
<name>A0AAD8LM88_ACIOX</name>
<feature type="domain" description="Cyclic nucleotide-binding" evidence="2">
    <location>
        <begin position="128"/>
        <end position="242"/>
    </location>
</feature>
<dbReference type="GO" id="GO:0030425">
    <property type="term" value="C:dendrite"/>
    <property type="evidence" value="ECO:0007669"/>
    <property type="project" value="TreeGrafter"/>
</dbReference>
<accession>A0AAD8LM88</accession>
<proteinExistence type="predicted"/>
<dbReference type="Gene3D" id="2.60.120.10">
    <property type="entry name" value="Jelly Rolls"/>
    <property type="match status" value="1"/>
</dbReference>
<dbReference type="InterPro" id="IPR018488">
    <property type="entry name" value="cNMP-bd_CS"/>
</dbReference>
<dbReference type="Proteomes" id="UP001230051">
    <property type="component" value="Unassembled WGS sequence"/>
</dbReference>
<dbReference type="GO" id="GO:0003254">
    <property type="term" value="P:regulation of membrane depolarization"/>
    <property type="evidence" value="ECO:0007669"/>
    <property type="project" value="TreeGrafter"/>
</dbReference>
<organism evidence="3 4">
    <name type="scientific">Acipenser oxyrinchus oxyrinchus</name>
    <dbReference type="NCBI Taxonomy" id="40147"/>
    <lineage>
        <taxon>Eukaryota</taxon>
        <taxon>Metazoa</taxon>
        <taxon>Chordata</taxon>
        <taxon>Craniata</taxon>
        <taxon>Vertebrata</taxon>
        <taxon>Euteleostomi</taxon>
        <taxon>Actinopterygii</taxon>
        <taxon>Chondrostei</taxon>
        <taxon>Acipenseriformes</taxon>
        <taxon>Acipenseridae</taxon>
        <taxon>Acipenser</taxon>
    </lineage>
</organism>
<feature type="transmembrane region" description="Helical" evidence="1">
    <location>
        <begin position="25"/>
        <end position="50"/>
    </location>
</feature>
<dbReference type="AlphaFoldDB" id="A0AAD8LM88"/>
<dbReference type="Pfam" id="PF00027">
    <property type="entry name" value="cNMP_binding"/>
    <property type="match status" value="1"/>
</dbReference>
<dbReference type="SMART" id="SM00100">
    <property type="entry name" value="cNMP"/>
    <property type="match status" value="1"/>
</dbReference>
<dbReference type="GO" id="GO:0035725">
    <property type="term" value="P:sodium ion transmembrane transport"/>
    <property type="evidence" value="ECO:0007669"/>
    <property type="project" value="TreeGrafter"/>
</dbReference>
<keyword evidence="1" id="KW-0812">Transmembrane</keyword>
<dbReference type="InterPro" id="IPR051413">
    <property type="entry name" value="K/Na_HCN_channel"/>
</dbReference>
<dbReference type="SUPFAM" id="SSF51206">
    <property type="entry name" value="cAMP-binding domain-like"/>
    <property type="match status" value="1"/>
</dbReference>
<reference evidence="3" key="1">
    <citation type="submission" date="2022-02" db="EMBL/GenBank/DDBJ databases">
        <title>Atlantic sturgeon de novo genome assembly.</title>
        <authorList>
            <person name="Stock M."/>
            <person name="Klopp C."/>
            <person name="Guiguen Y."/>
            <person name="Cabau C."/>
            <person name="Parinello H."/>
            <person name="Santidrian Yebra-Pimentel E."/>
            <person name="Kuhl H."/>
            <person name="Dirks R.P."/>
            <person name="Guessner J."/>
            <person name="Wuertz S."/>
            <person name="Du K."/>
            <person name="Schartl M."/>
        </authorList>
    </citation>
    <scope>NUCLEOTIDE SEQUENCE</scope>
    <source>
        <strain evidence="3">STURGEONOMICS-FGT-2020</strain>
        <tissue evidence="3">Whole blood</tissue>
    </source>
</reference>
<evidence type="ECO:0000313" key="3">
    <source>
        <dbReference type="EMBL" id="KAK1170143.1"/>
    </source>
</evidence>
<evidence type="ECO:0000313" key="4">
    <source>
        <dbReference type="Proteomes" id="UP001230051"/>
    </source>
</evidence>
<protein>
    <submittedName>
        <fullName evidence="3">Potassium/sodium hyperpolarization-activated cyclic nucleotide-gated channel 2-like</fullName>
    </submittedName>
</protein>
<dbReference type="PANTHER" id="PTHR45689:SF4">
    <property type="entry name" value="POTASSIUM_SODIUM HYPERPOLARIZATION-ACTIVATED CYCLIC NUCLEOTIDE-GATED CHANNEL 4"/>
    <property type="match status" value="1"/>
</dbReference>
<evidence type="ECO:0000259" key="2">
    <source>
        <dbReference type="PROSITE" id="PS50042"/>
    </source>
</evidence>